<dbReference type="RefSeq" id="WP_139516503.1">
    <property type="nucleotide sequence ID" value="NZ_CP040896.1"/>
</dbReference>
<dbReference type="InterPro" id="IPR034660">
    <property type="entry name" value="DinB/YfiT-like"/>
</dbReference>
<keyword evidence="3" id="KW-1185">Reference proteome</keyword>
<dbReference type="Proteomes" id="UP000305398">
    <property type="component" value="Chromosome"/>
</dbReference>
<dbReference type="KEGG" id="hyj:FHG12_15045"/>
<feature type="region of interest" description="Disordered" evidence="1">
    <location>
        <begin position="69"/>
        <end position="88"/>
    </location>
</feature>
<accession>A0A5B8A2F2</accession>
<dbReference type="Pfam" id="PF07609">
    <property type="entry name" value="DUF1572"/>
    <property type="match status" value="1"/>
</dbReference>
<name>A0A5B8A2F2_9BACT</name>
<feature type="compositionally biased region" description="Basic and acidic residues" evidence="1">
    <location>
        <begin position="72"/>
        <end position="82"/>
    </location>
</feature>
<organism evidence="2 3">
    <name type="scientific">Hymenobacter jejuensis</name>
    <dbReference type="NCBI Taxonomy" id="2502781"/>
    <lineage>
        <taxon>Bacteria</taxon>
        <taxon>Pseudomonadati</taxon>
        <taxon>Bacteroidota</taxon>
        <taxon>Cytophagia</taxon>
        <taxon>Cytophagales</taxon>
        <taxon>Hymenobacteraceae</taxon>
        <taxon>Hymenobacter</taxon>
    </lineage>
</organism>
<dbReference type="OrthoDB" id="68731at2"/>
<reference evidence="2 3" key="1">
    <citation type="submission" date="2019-06" db="EMBL/GenBank/DDBJ databases">
        <authorList>
            <person name="Srinivasan S."/>
        </authorList>
    </citation>
    <scope>NUCLEOTIDE SEQUENCE [LARGE SCALE GENOMIC DNA]</scope>
    <source>
        <strain evidence="2 3">17J68-5</strain>
    </source>
</reference>
<dbReference type="InterPro" id="IPR011466">
    <property type="entry name" value="DUF1572"/>
</dbReference>
<evidence type="ECO:0000313" key="2">
    <source>
        <dbReference type="EMBL" id="QDA61329.1"/>
    </source>
</evidence>
<evidence type="ECO:0000313" key="3">
    <source>
        <dbReference type="Proteomes" id="UP000305398"/>
    </source>
</evidence>
<dbReference type="Gene3D" id="1.20.120.450">
    <property type="entry name" value="dinb family like domain"/>
    <property type="match status" value="1"/>
</dbReference>
<protein>
    <submittedName>
        <fullName evidence="2">DUF1572 domain-containing protein</fullName>
    </submittedName>
</protein>
<dbReference type="EMBL" id="CP040896">
    <property type="protein sequence ID" value="QDA61329.1"/>
    <property type="molecule type" value="Genomic_DNA"/>
</dbReference>
<sequence length="191" mass="21396">MDVAHDSVAAAVLSSFQHSFRSYKTLAERALAQLTPEEWLYRPVPGSNSTAVIVKHMVGNLRSRFTDFLTTDGEKPDRNRDQEFEEPSDVEAIAPLQKQWEAAWPILLDLLDTLTPADLLRTVTIRGEAHSVLTALQRQATHYAYHTGQIVQLAKQIRGEAWQTLSVPRGQSQAFNAAKWAESNNDDASRL</sequence>
<dbReference type="AlphaFoldDB" id="A0A5B8A2F2"/>
<gene>
    <name evidence="2" type="ORF">FHG12_15045</name>
</gene>
<evidence type="ECO:0000256" key="1">
    <source>
        <dbReference type="SAM" id="MobiDB-lite"/>
    </source>
</evidence>
<dbReference type="SUPFAM" id="SSF109854">
    <property type="entry name" value="DinB/YfiT-like putative metalloenzymes"/>
    <property type="match status" value="1"/>
</dbReference>
<proteinExistence type="predicted"/>